<feature type="binding site" evidence="7 8">
    <location>
        <position position="30"/>
    </location>
    <ligand>
        <name>S-adenosyl-L-methionine</name>
        <dbReference type="ChEBI" id="CHEBI:59789"/>
    </ligand>
</feature>
<dbReference type="InterPro" id="IPR001737">
    <property type="entry name" value="KsgA/Erm"/>
</dbReference>
<evidence type="ECO:0000256" key="8">
    <source>
        <dbReference type="PROSITE-ProRule" id="PRU01026"/>
    </source>
</evidence>
<dbReference type="SUPFAM" id="SSF53335">
    <property type="entry name" value="S-adenosyl-L-methionine-dependent methyltransferases"/>
    <property type="match status" value="1"/>
</dbReference>
<dbReference type="HAMAP" id="MF_00607">
    <property type="entry name" value="16SrRNA_methyltr_A"/>
    <property type="match status" value="1"/>
</dbReference>
<dbReference type="InterPro" id="IPR020596">
    <property type="entry name" value="rRNA_Ade_Mease_Trfase_CS"/>
</dbReference>
<reference evidence="10 11" key="1">
    <citation type="submission" date="2024-05" db="EMBL/GenBank/DDBJ databases">
        <title>Three bacterial strains, DH-69, EH-24, and ECK-19 isolated from coastal sediments.</title>
        <authorList>
            <person name="Ye Y.-Q."/>
            <person name="Du Z.-J."/>
        </authorList>
    </citation>
    <scope>NUCLEOTIDE SEQUENCE [LARGE SCALE GENOMIC DNA]</scope>
    <source>
        <strain evidence="10 11">ECK-19</strain>
    </source>
</reference>
<evidence type="ECO:0000313" key="11">
    <source>
        <dbReference type="Proteomes" id="UP001560685"/>
    </source>
</evidence>
<evidence type="ECO:0000256" key="4">
    <source>
        <dbReference type="ARBA" id="ARBA00022679"/>
    </source>
</evidence>
<dbReference type="RefSeq" id="WP_369313644.1">
    <property type="nucleotide sequence ID" value="NZ_JBEHZE010000001.1"/>
</dbReference>
<keyword evidence="6 7" id="KW-0694">RNA-binding</keyword>
<dbReference type="PANTHER" id="PTHR11727:SF7">
    <property type="entry name" value="DIMETHYLADENOSINE TRANSFERASE-RELATED"/>
    <property type="match status" value="1"/>
</dbReference>
<comment type="similarity">
    <text evidence="7">Belongs to the class I-like SAM-binding methyltransferase superfamily. rRNA adenine N(6)-methyltransferase family. RsmA subfamily.</text>
</comment>
<keyword evidence="2 7" id="KW-0698">rRNA processing</keyword>
<comment type="function">
    <text evidence="7">Specifically dimethylates two adjacent adenosines (A1518 and A1519) in the loop of a conserved hairpin near the 3'-end of 16S rRNA in the 30S particle. May play a critical role in biogenesis of 30S subunits.</text>
</comment>
<proteinExistence type="inferred from homology"/>
<dbReference type="PROSITE" id="PS51689">
    <property type="entry name" value="SAM_RNA_A_N6_MT"/>
    <property type="match status" value="1"/>
</dbReference>
<evidence type="ECO:0000259" key="9">
    <source>
        <dbReference type="SMART" id="SM00650"/>
    </source>
</evidence>
<dbReference type="Gene3D" id="1.10.8.100">
    <property type="entry name" value="Ribosomal RNA adenine dimethylase-like, domain 2"/>
    <property type="match status" value="1"/>
</dbReference>
<evidence type="ECO:0000256" key="5">
    <source>
        <dbReference type="ARBA" id="ARBA00022691"/>
    </source>
</evidence>
<dbReference type="PROSITE" id="PS01131">
    <property type="entry name" value="RRNA_A_DIMETH"/>
    <property type="match status" value="1"/>
</dbReference>
<feature type="domain" description="Ribosomal RNA adenine methylase transferase N-terminal" evidence="9">
    <location>
        <begin position="37"/>
        <end position="211"/>
    </location>
</feature>
<feature type="binding site" evidence="7 8">
    <location>
        <position position="32"/>
    </location>
    <ligand>
        <name>S-adenosyl-L-methionine</name>
        <dbReference type="ChEBI" id="CHEBI:59789"/>
    </ligand>
</feature>
<evidence type="ECO:0000256" key="3">
    <source>
        <dbReference type="ARBA" id="ARBA00022603"/>
    </source>
</evidence>
<evidence type="ECO:0000313" key="10">
    <source>
        <dbReference type="EMBL" id="MEX6633665.1"/>
    </source>
</evidence>
<dbReference type="InterPro" id="IPR011530">
    <property type="entry name" value="rRNA_adenine_dimethylase"/>
</dbReference>
<dbReference type="CDD" id="cd02440">
    <property type="entry name" value="AdoMet_MTases"/>
    <property type="match status" value="1"/>
</dbReference>
<protein>
    <recommendedName>
        <fullName evidence="7">Ribosomal RNA small subunit methyltransferase A</fullName>
        <ecNumber evidence="7">2.1.1.182</ecNumber>
    </recommendedName>
    <alternativeName>
        <fullName evidence="7">16S rRNA (adenine(1518)-N(6)/adenine(1519)-N(6))-dimethyltransferase</fullName>
    </alternativeName>
    <alternativeName>
        <fullName evidence="7">16S rRNA dimethyladenosine transferase</fullName>
    </alternativeName>
    <alternativeName>
        <fullName evidence="7">16S rRNA dimethylase</fullName>
    </alternativeName>
    <alternativeName>
        <fullName evidence="7">S-adenosylmethionine-6-N', N'-adenosyl(rRNA) dimethyltransferase</fullName>
    </alternativeName>
</protein>
<dbReference type="GO" id="GO:0052908">
    <property type="term" value="F:16S rRNA (adenine(1518)-N(6)/adenine(1519)-N(6))-dimethyltransferase activity"/>
    <property type="evidence" value="ECO:0007669"/>
    <property type="project" value="UniProtKB-EC"/>
</dbReference>
<dbReference type="InterPro" id="IPR020598">
    <property type="entry name" value="rRNA_Ade_methylase_Trfase_N"/>
</dbReference>
<dbReference type="PANTHER" id="PTHR11727">
    <property type="entry name" value="DIMETHYLADENOSINE TRANSFERASE"/>
    <property type="match status" value="1"/>
</dbReference>
<keyword evidence="5 7" id="KW-0949">S-adenosyl-L-methionine</keyword>
<comment type="catalytic activity">
    <reaction evidence="7">
        <text>adenosine(1518)/adenosine(1519) in 16S rRNA + 4 S-adenosyl-L-methionine = N(6)-dimethyladenosine(1518)/N(6)-dimethyladenosine(1519) in 16S rRNA + 4 S-adenosyl-L-homocysteine + 4 H(+)</text>
        <dbReference type="Rhea" id="RHEA:19609"/>
        <dbReference type="Rhea" id="RHEA-COMP:10232"/>
        <dbReference type="Rhea" id="RHEA-COMP:10233"/>
        <dbReference type="ChEBI" id="CHEBI:15378"/>
        <dbReference type="ChEBI" id="CHEBI:57856"/>
        <dbReference type="ChEBI" id="CHEBI:59789"/>
        <dbReference type="ChEBI" id="CHEBI:74411"/>
        <dbReference type="ChEBI" id="CHEBI:74493"/>
        <dbReference type="EC" id="2.1.1.182"/>
    </reaction>
</comment>
<dbReference type="EC" id="2.1.1.182" evidence="7"/>
<feature type="binding site" evidence="7 8">
    <location>
        <position position="78"/>
    </location>
    <ligand>
        <name>S-adenosyl-L-methionine</name>
        <dbReference type="ChEBI" id="CHEBI:59789"/>
    </ligand>
</feature>
<accession>A0ABV3Z4C8</accession>
<comment type="caution">
    <text evidence="10">The sequence shown here is derived from an EMBL/GenBank/DDBJ whole genome shotgun (WGS) entry which is preliminary data.</text>
</comment>
<dbReference type="Pfam" id="PF00398">
    <property type="entry name" value="RrnaAD"/>
    <property type="match status" value="1"/>
</dbReference>
<organism evidence="10 11">
    <name type="scientific">Hyphococcus lacteus</name>
    <dbReference type="NCBI Taxonomy" id="3143536"/>
    <lineage>
        <taxon>Bacteria</taxon>
        <taxon>Pseudomonadati</taxon>
        <taxon>Pseudomonadota</taxon>
        <taxon>Alphaproteobacteria</taxon>
        <taxon>Parvularculales</taxon>
        <taxon>Parvularculaceae</taxon>
        <taxon>Hyphococcus</taxon>
    </lineage>
</organism>
<feature type="binding site" evidence="7 8">
    <location>
        <position position="57"/>
    </location>
    <ligand>
        <name>S-adenosyl-L-methionine</name>
        <dbReference type="ChEBI" id="CHEBI:59789"/>
    </ligand>
</feature>
<sequence length="280" mass="30966">MTEIGNDRLPPLREVIERYELGAKKSLGQHFLLDLNMTRKIARTASVNENDVVLEIGPGPGGLTRALLETGSRVIAIERDHRCIEALAEVNAAFDGRLSVVEADAMRANDAQILGDNTPAKIVANLPYNISTELLIKWLKAGPALWSVMALMFQKEVADRILAAPGSKTFGRLSVISQAASQPSRAFNLPARAFTPPPKVESTVVLFEQPASHFPHLAALERITQAAFSQRRKMLRSSLKSLLGSQLYQTLEAANVKETQRAEELTIEQYKKMAKFHEQR</sequence>
<evidence type="ECO:0000256" key="7">
    <source>
        <dbReference type="HAMAP-Rule" id="MF_00607"/>
    </source>
</evidence>
<comment type="subcellular location">
    <subcellularLocation>
        <location evidence="7">Cytoplasm</location>
    </subcellularLocation>
</comment>
<dbReference type="InterPro" id="IPR023165">
    <property type="entry name" value="rRNA_Ade_diMease-like_C"/>
</dbReference>
<dbReference type="EMBL" id="JBEHZE010000001">
    <property type="protein sequence ID" value="MEX6633665.1"/>
    <property type="molecule type" value="Genomic_DNA"/>
</dbReference>
<name>A0ABV3Z4C8_9PROT</name>
<feature type="binding site" evidence="7 8">
    <location>
        <position position="125"/>
    </location>
    <ligand>
        <name>S-adenosyl-L-methionine</name>
        <dbReference type="ChEBI" id="CHEBI:59789"/>
    </ligand>
</feature>
<dbReference type="SMART" id="SM00650">
    <property type="entry name" value="rADc"/>
    <property type="match status" value="1"/>
</dbReference>
<keyword evidence="3 7" id="KW-0489">Methyltransferase</keyword>
<dbReference type="Gene3D" id="3.40.50.150">
    <property type="entry name" value="Vaccinia Virus protein VP39"/>
    <property type="match status" value="1"/>
</dbReference>
<dbReference type="Proteomes" id="UP001560685">
    <property type="component" value="Unassembled WGS sequence"/>
</dbReference>
<dbReference type="InterPro" id="IPR029063">
    <property type="entry name" value="SAM-dependent_MTases_sf"/>
</dbReference>
<keyword evidence="11" id="KW-1185">Reference proteome</keyword>
<evidence type="ECO:0000256" key="1">
    <source>
        <dbReference type="ARBA" id="ARBA00022490"/>
    </source>
</evidence>
<evidence type="ECO:0000256" key="6">
    <source>
        <dbReference type="ARBA" id="ARBA00022884"/>
    </source>
</evidence>
<evidence type="ECO:0000256" key="2">
    <source>
        <dbReference type="ARBA" id="ARBA00022552"/>
    </source>
</evidence>
<dbReference type="NCBIfam" id="TIGR00755">
    <property type="entry name" value="ksgA"/>
    <property type="match status" value="1"/>
</dbReference>
<feature type="binding site" evidence="7 8">
    <location>
        <position position="104"/>
    </location>
    <ligand>
        <name>S-adenosyl-L-methionine</name>
        <dbReference type="ChEBI" id="CHEBI:59789"/>
    </ligand>
</feature>
<gene>
    <name evidence="7 10" type="primary">rsmA</name>
    <name evidence="7" type="synonym">ksgA</name>
    <name evidence="10" type="ORF">ABFZ84_08880</name>
</gene>
<keyword evidence="1 7" id="KW-0963">Cytoplasm</keyword>
<keyword evidence="4 7" id="KW-0808">Transferase</keyword>